<dbReference type="EMBL" id="NHOC01000002">
    <property type="protein sequence ID" value="OUM21562.1"/>
    <property type="molecule type" value="Genomic_DNA"/>
</dbReference>
<dbReference type="Proteomes" id="UP000194903">
    <property type="component" value="Unassembled WGS sequence"/>
</dbReference>
<evidence type="ECO:0000313" key="1">
    <source>
        <dbReference type="EMBL" id="OUM21562.1"/>
    </source>
</evidence>
<evidence type="ECO:0000313" key="2">
    <source>
        <dbReference type="Proteomes" id="UP000194903"/>
    </source>
</evidence>
<sequence length="66" mass="7715">MASNNVLKRRIYDDKNRRYMARAEMATRGAIDFIACEQQVAAGVSPTIVYSCARFQQRRMRKENEK</sequence>
<keyword evidence="2" id="KW-1185">Reference proteome</keyword>
<dbReference type="AlphaFoldDB" id="A0A252F767"/>
<gene>
    <name evidence="1" type="ORF">CBW42_03085</name>
</gene>
<protein>
    <submittedName>
        <fullName evidence="1">Uncharacterized protein</fullName>
    </submittedName>
</protein>
<proteinExistence type="predicted"/>
<name>A0A252F767_9FIRM</name>
<organism evidence="1 2">
    <name type="scientific">Butyricicoccus porcorum</name>
    <dbReference type="NCBI Taxonomy" id="1945634"/>
    <lineage>
        <taxon>Bacteria</taxon>
        <taxon>Bacillati</taxon>
        <taxon>Bacillota</taxon>
        <taxon>Clostridia</taxon>
        <taxon>Eubacteriales</taxon>
        <taxon>Butyricicoccaceae</taxon>
        <taxon>Butyricicoccus</taxon>
    </lineage>
</organism>
<dbReference type="RefSeq" id="WP_087017627.1">
    <property type="nucleotide sequence ID" value="NZ_CP178353.1"/>
</dbReference>
<reference evidence="1 2" key="1">
    <citation type="submission" date="2017-05" db="EMBL/GenBank/DDBJ databases">
        <title>Butyricicoccus porcorum sp. nov. a butyrate-producing bacterium from the swine intestinal tract.</title>
        <authorList>
            <person name="Trachsel J."/>
            <person name="Humphrey S."/>
            <person name="Allen H.K."/>
        </authorList>
    </citation>
    <scope>NUCLEOTIDE SEQUENCE [LARGE SCALE GENOMIC DNA]</scope>
    <source>
        <strain evidence="1">BB10</strain>
    </source>
</reference>
<accession>A0A252F767</accession>
<comment type="caution">
    <text evidence="1">The sequence shown here is derived from an EMBL/GenBank/DDBJ whole genome shotgun (WGS) entry which is preliminary data.</text>
</comment>